<protein>
    <submittedName>
        <fullName evidence="2">Large subunit terminase</fullName>
    </submittedName>
</protein>
<dbReference type="Gene3D" id="3.40.50.300">
    <property type="entry name" value="P-loop containing nucleotide triphosphate hydrolases"/>
    <property type="match status" value="1"/>
</dbReference>
<dbReference type="GO" id="GO:0016539">
    <property type="term" value="P:intein-mediated protein splicing"/>
    <property type="evidence" value="ECO:0007669"/>
    <property type="project" value="InterPro"/>
</dbReference>
<dbReference type="InterPro" id="IPR027417">
    <property type="entry name" value="P-loop_NTPase"/>
</dbReference>
<sequence length="482" mass="55122">MTTPIDQFKGKQLDIINWWRHYPDKQTIIADGAVRSGKTFAMSISYVLWSMIVFDREQFGIAGKTIGSLRRNVIRPLKQTLQQVGFSVVDRRSENMLEISLDGRTNLYYLFGGKDESSQDLIQGITLAGMFFDEAALMPQSFVNQATARVSVTGGKYWFNMNPEGPYHWFKTDWIDQADDKRALRLHFVMTDNPSLSDEVIDRYEHMYSGVFYQRYILGQWVLADGIVYDNFNKDEMVSNPNQQPSRYYVSVDYGTQNPTVFLLWGKCGSVWYCLKEYYYDGRHSSRQKTDDEYARDFSQFVGDIRCEVIVDPSAASFIAKLRERRYRVIKADNDVLNGIRETQTAMNSGEIKFTPGLTNLFKEFASYVWDDKASQKGEDKVVKAHDHCLTGDTIVNTPDGDIAIEDLVGKSGSVYCVDNDGKPTVGKFSNVRKTRKDAAIYELELEDGSKIRATGDHLILTENGWKELINLTPEDIVVRVR</sequence>
<feature type="domain" description="Hint" evidence="1">
    <location>
        <begin position="387"/>
        <end position="482"/>
    </location>
</feature>
<organism evidence="2 3">
    <name type="scientific">Lactobacillus phage CL2</name>
    <dbReference type="NCBI Taxonomy" id="1739608"/>
    <lineage>
        <taxon>Viruses</taxon>
        <taxon>Duplodnaviria</taxon>
        <taxon>Heunggongvirae</taxon>
        <taxon>Uroviricota</taxon>
        <taxon>Caudoviricetes</taxon>
        <taxon>Colunavirus</taxon>
        <taxon>Colunavirus CL2</taxon>
    </lineage>
</organism>
<dbReference type="InterPro" id="IPR003587">
    <property type="entry name" value="Hint_dom_N"/>
</dbReference>
<dbReference type="SMART" id="SM00306">
    <property type="entry name" value="HintN"/>
    <property type="match status" value="1"/>
</dbReference>
<dbReference type="RefSeq" id="YP_009201797.1">
    <property type="nucleotide sequence ID" value="NC_028835.1"/>
</dbReference>
<dbReference type="NCBIfam" id="TIGR01547">
    <property type="entry name" value="phage_term_2"/>
    <property type="match status" value="1"/>
</dbReference>
<dbReference type="GeneID" id="26628977"/>
<evidence type="ECO:0000313" key="2">
    <source>
        <dbReference type="EMBL" id="ALJ97774.1"/>
    </source>
</evidence>
<accession>A0A0N7IR81</accession>
<keyword evidence="3" id="KW-1185">Reference proteome</keyword>
<dbReference type="KEGG" id="vg:26628977"/>
<dbReference type="PROSITE" id="PS50817">
    <property type="entry name" value="INTEIN_N_TER"/>
    <property type="match status" value="1"/>
</dbReference>
<name>A0A0N7IR81_9CAUD</name>
<evidence type="ECO:0000259" key="1">
    <source>
        <dbReference type="SMART" id="SM00306"/>
    </source>
</evidence>
<dbReference type="EMBL" id="KR905067">
    <property type="protein sequence ID" value="ALJ97774.1"/>
    <property type="molecule type" value="Genomic_DNA"/>
</dbReference>
<dbReference type="InterPro" id="IPR036844">
    <property type="entry name" value="Hint_dom_sf"/>
</dbReference>
<dbReference type="CDD" id="cd00081">
    <property type="entry name" value="Hint"/>
    <property type="match status" value="1"/>
</dbReference>
<dbReference type="NCBIfam" id="TIGR01445">
    <property type="entry name" value="intein_Nterm"/>
    <property type="match status" value="1"/>
</dbReference>
<dbReference type="SUPFAM" id="SSF51294">
    <property type="entry name" value="Hedgehog/intein (Hint) domain"/>
    <property type="match status" value="1"/>
</dbReference>
<dbReference type="InterPro" id="IPR006141">
    <property type="entry name" value="Intein_N"/>
</dbReference>
<dbReference type="Gene3D" id="3.30.420.280">
    <property type="match status" value="1"/>
</dbReference>
<dbReference type="InterPro" id="IPR006437">
    <property type="entry name" value="Phage_terminase_lsu"/>
</dbReference>
<dbReference type="OrthoDB" id="2120at10239"/>
<evidence type="ECO:0000313" key="3">
    <source>
        <dbReference type="Proteomes" id="UP000202231"/>
    </source>
</evidence>
<dbReference type="Proteomes" id="UP000202231">
    <property type="component" value="Segment"/>
</dbReference>
<gene>
    <name evidence="2" type="ORF">CL2_2</name>
</gene>
<proteinExistence type="predicted"/>
<dbReference type="Pfam" id="PF03237">
    <property type="entry name" value="Terminase_6N"/>
    <property type="match status" value="1"/>
</dbReference>
<reference evidence="2 3" key="1">
    <citation type="journal article" date="2016" name="Appl. Environ. Microbiol.">
        <title>Genomic Diversity of Phages Infecting Probiotic Strains of Lactobacillus paracasei.</title>
        <authorList>
            <person name="Mercanti D.J."/>
            <person name="Rousseau G.M."/>
            <person name="Capra M.L."/>
            <person name="Quiberoni A."/>
            <person name="Tremblay D.M."/>
            <person name="Labrie S.J."/>
            <person name="Moineau S."/>
        </authorList>
    </citation>
    <scope>NUCLEOTIDE SEQUENCE [LARGE SCALE GENOMIC DNA]</scope>
</reference>
<dbReference type="Gene3D" id="2.170.16.10">
    <property type="entry name" value="Hedgehog/Intein (Hint) domain"/>
    <property type="match status" value="1"/>
</dbReference>